<accession>A0A434A4M9</accession>
<evidence type="ECO:0000313" key="3">
    <source>
        <dbReference type="EMBL" id="RUT69292.1"/>
    </source>
</evidence>
<evidence type="ECO:0000313" key="4">
    <source>
        <dbReference type="Proteomes" id="UP000288102"/>
    </source>
</evidence>
<name>A0A434A4M9_9FLAO</name>
<dbReference type="Pfam" id="PF13239">
    <property type="entry name" value="2TM"/>
    <property type="match status" value="1"/>
</dbReference>
<organism evidence="3 4">
    <name type="scientific">Flavobacterium cupreum</name>
    <dbReference type="NCBI Taxonomy" id="2133766"/>
    <lineage>
        <taxon>Bacteria</taxon>
        <taxon>Pseudomonadati</taxon>
        <taxon>Bacteroidota</taxon>
        <taxon>Flavobacteriia</taxon>
        <taxon>Flavobacteriales</taxon>
        <taxon>Flavobacteriaceae</taxon>
        <taxon>Flavobacterium</taxon>
    </lineage>
</organism>
<keyword evidence="1" id="KW-0472">Membrane</keyword>
<dbReference type="Proteomes" id="UP000288102">
    <property type="component" value="Unassembled WGS sequence"/>
</dbReference>
<dbReference type="RefSeq" id="WP_127339619.1">
    <property type="nucleotide sequence ID" value="NZ_QWDM01000011.1"/>
</dbReference>
<comment type="caution">
    <text evidence="3">The sequence shown here is derived from an EMBL/GenBank/DDBJ whole genome shotgun (WGS) entry which is preliminary data.</text>
</comment>
<evidence type="ECO:0000256" key="1">
    <source>
        <dbReference type="SAM" id="Phobius"/>
    </source>
</evidence>
<feature type="transmembrane region" description="Helical" evidence="1">
    <location>
        <begin position="65"/>
        <end position="86"/>
    </location>
</feature>
<sequence length="109" mass="13378">METNCNNDRQRFEFQQIFRKKAVKLRSFYMHSLMYASGLVVFLLKEYYGVPLNFFPLKYLNHVVMIIWTSVFLFSAIDLFLSFKVFGEEWEERKLKYILEKKQKKQKWV</sequence>
<dbReference type="OrthoDB" id="1367155at2"/>
<dbReference type="InterPro" id="IPR025698">
    <property type="entry name" value="2TM_dom"/>
</dbReference>
<feature type="transmembrane region" description="Helical" evidence="1">
    <location>
        <begin position="28"/>
        <end position="45"/>
    </location>
</feature>
<feature type="domain" description="2TM" evidence="2">
    <location>
        <begin position="20"/>
        <end position="97"/>
    </location>
</feature>
<dbReference type="AlphaFoldDB" id="A0A434A4M9"/>
<gene>
    <name evidence="3" type="ORF">D0817_16800</name>
</gene>
<keyword evidence="4" id="KW-1185">Reference proteome</keyword>
<evidence type="ECO:0000259" key="2">
    <source>
        <dbReference type="Pfam" id="PF13239"/>
    </source>
</evidence>
<keyword evidence="1" id="KW-0812">Transmembrane</keyword>
<proteinExistence type="predicted"/>
<reference evidence="4" key="1">
    <citation type="journal article" date="2019" name="Syst. Appl. Microbiol.">
        <title>Flavobacterium circumlabens sp. nov. and Flavobacterium cupreum sp. nov., two psychrotrophic species isolated from Antarctic environmental samples.</title>
        <authorList>
            <person name="Kralova S."/>
            <person name="Busse H.-J."/>
            <person name="Svec P."/>
            <person name="Maslanova I."/>
            <person name="Stankova E."/>
            <person name="Bartak M."/>
            <person name="Sedlacek I."/>
        </authorList>
    </citation>
    <scope>NUCLEOTIDE SEQUENCE [LARGE SCALE GENOMIC DNA]</scope>
    <source>
        <strain evidence="4">CCM 8825</strain>
    </source>
</reference>
<dbReference type="EMBL" id="QWDM01000011">
    <property type="protein sequence ID" value="RUT69292.1"/>
    <property type="molecule type" value="Genomic_DNA"/>
</dbReference>
<keyword evidence="1" id="KW-1133">Transmembrane helix</keyword>
<protein>
    <recommendedName>
        <fullName evidence="2">2TM domain-containing protein</fullName>
    </recommendedName>
</protein>